<proteinExistence type="predicted"/>
<feature type="signal peptide" evidence="3">
    <location>
        <begin position="1"/>
        <end position="18"/>
    </location>
</feature>
<dbReference type="STRING" id="400682.A0A1X7SK17"/>
<dbReference type="GO" id="GO:0000027">
    <property type="term" value="P:ribosomal large subunit assembly"/>
    <property type="evidence" value="ECO:0007669"/>
    <property type="project" value="TreeGrafter"/>
</dbReference>
<dbReference type="EnsemblMetazoa" id="Aqu2.1.02378_001">
    <property type="protein sequence ID" value="Aqu2.1.02378_001"/>
    <property type="gene ID" value="Aqu2.1.02378"/>
</dbReference>
<dbReference type="GO" id="GO:0005524">
    <property type="term" value="F:ATP binding"/>
    <property type="evidence" value="ECO:0007669"/>
    <property type="project" value="UniProtKB-KW"/>
</dbReference>
<sequence>MKILLVTQILLYIARVFGQILSKMTSLRTLCRALSYAFKNTFKNIRRSIYEGLLLSFYSQLRVEDYQIVASEAKKYLKPSLSSAQPRPLGAESVPVEGFWVPTGSEVPIVPADYIITASIRNNLKNLARIVSGR</sequence>
<accession>A0A1X7SK17</accession>
<dbReference type="eggNOG" id="KOG1808">
    <property type="taxonomic scope" value="Eukaryota"/>
</dbReference>
<dbReference type="OrthoDB" id="422220at2759"/>
<reference evidence="5" key="1">
    <citation type="submission" date="2017-05" db="UniProtKB">
        <authorList>
            <consortium name="EnsemblMetazoa"/>
        </authorList>
    </citation>
    <scope>IDENTIFICATION</scope>
</reference>
<feature type="chain" id="PRO_5012123631" description="Midasin AAA lid domain-containing protein" evidence="3">
    <location>
        <begin position="19"/>
        <end position="134"/>
    </location>
</feature>
<dbReference type="InParanoid" id="A0A1X7SK17"/>
<dbReference type="GO" id="GO:0030687">
    <property type="term" value="C:preribosome, large subunit precursor"/>
    <property type="evidence" value="ECO:0007669"/>
    <property type="project" value="TreeGrafter"/>
</dbReference>
<evidence type="ECO:0000256" key="2">
    <source>
        <dbReference type="ARBA" id="ARBA00022840"/>
    </source>
</evidence>
<name>A0A1X7SK17_AMPQE</name>
<dbReference type="Pfam" id="PF17865">
    <property type="entry name" value="AAA_lid_5"/>
    <property type="match status" value="1"/>
</dbReference>
<keyword evidence="2" id="KW-0067">ATP-binding</keyword>
<dbReference type="InterPro" id="IPR041190">
    <property type="entry name" value="Midasin_AAA_lid_5"/>
</dbReference>
<keyword evidence="3" id="KW-0732">Signal</keyword>
<evidence type="ECO:0000256" key="1">
    <source>
        <dbReference type="ARBA" id="ARBA00022741"/>
    </source>
</evidence>
<dbReference type="AlphaFoldDB" id="A0A1X7SK17"/>
<protein>
    <recommendedName>
        <fullName evidence="4">Midasin AAA lid domain-containing protein</fullName>
    </recommendedName>
</protein>
<evidence type="ECO:0000256" key="3">
    <source>
        <dbReference type="SAM" id="SignalP"/>
    </source>
</evidence>
<dbReference type="PANTHER" id="PTHR48103">
    <property type="entry name" value="MIDASIN-RELATED"/>
    <property type="match status" value="1"/>
</dbReference>
<dbReference type="GO" id="GO:0000055">
    <property type="term" value="P:ribosomal large subunit export from nucleus"/>
    <property type="evidence" value="ECO:0007669"/>
    <property type="project" value="TreeGrafter"/>
</dbReference>
<feature type="domain" description="Midasin AAA lid" evidence="4">
    <location>
        <begin position="26"/>
        <end position="78"/>
    </location>
</feature>
<dbReference type="GO" id="GO:0005634">
    <property type="term" value="C:nucleus"/>
    <property type="evidence" value="ECO:0007669"/>
    <property type="project" value="TreeGrafter"/>
</dbReference>
<organism evidence="5">
    <name type="scientific">Amphimedon queenslandica</name>
    <name type="common">Sponge</name>
    <dbReference type="NCBI Taxonomy" id="400682"/>
    <lineage>
        <taxon>Eukaryota</taxon>
        <taxon>Metazoa</taxon>
        <taxon>Porifera</taxon>
        <taxon>Demospongiae</taxon>
        <taxon>Heteroscleromorpha</taxon>
        <taxon>Haplosclerida</taxon>
        <taxon>Niphatidae</taxon>
        <taxon>Amphimedon</taxon>
    </lineage>
</organism>
<dbReference type="PANTHER" id="PTHR48103:SF2">
    <property type="entry name" value="MIDASIN"/>
    <property type="match status" value="1"/>
</dbReference>
<evidence type="ECO:0000313" key="5">
    <source>
        <dbReference type="EnsemblMetazoa" id="Aqu2.1.02378_001"/>
    </source>
</evidence>
<evidence type="ECO:0000259" key="4">
    <source>
        <dbReference type="Pfam" id="PF17865"/>
    </source>
</evidence>
<keyword evidence="1" id="KW-0547">Nucleotide-binding</keyword>